<reference evidence="1 2" key="1">
    <citation type="submission" date="2024-09" db="EMBL/GenBank/DDBJ databases">
        <authorList>
            <person name="Sun Q."/>
            <person name="Mori K."/>
        </authorList>
    </citation>
    <scope>NUCLEOTIDE SEQUENCE [LARGE SCALE GENOMIC DNA]</scope>
    <source>
        <strain evidence="1 2">CCM 8654</strain>
    </source>
</reference>
<protein>
    <submittedName>
        <fullName evidence="1">Uncharacterized protein</fullName>
    </submittedName>
</protein>
<sequence length="167" mass="18128">MSADEPGTREELRLLLEAAGLGPNQTRHFLDSPTALLSGLVPSEAITDPATAARARTATARLIARLGDPVPDGVQVTGARIRVPGTYLLELTFAWPGGTAVRHWDAEPYLRASRAHESLLGEPGRFARLLIVDGTLSWPPPDAEEREVDFSPEFLFAESWTPGPHTR</sequence>
<dbReference type="Proteomes" id="UP001589698">
    <property type="component" value="Unassembled WGS sequence"/>
</dbReference>
<accession>A0ABV6E1J8</accession>
<gene>
    <name evidence="1" type="ORF">ACFFJG_10065</name>
</gene>
<organism evidence="1 2">
    <name type="scientific">Nocardioides zeicaulis</name>
    <dbReference type="NCBI Taxonomy" id="1776857"/>
    <lineage>
        <taxon>Bacteria</taxon>
        <taxon>Bacillati</taxon>
        <taxon>Actinomycetota</taxon>
        <taxon>Actinomycetes</taxon>
        <taxon>Propionibacteriales</taxon>
        <taxon>Nocardioidaceae</taxon>
        <taxon>Nocardioides</taxon>
    </lineage>
</organism>
<name>A0ABV6E1J8_9ACTN</name>
<comment type="caution">
    <text evidence="1">The sequence shown here is derived from an EMBL/GenBank/DDBJ whole genome shotgun (WGS) entry which is preliminary data.</text>
</comment>
<proteinExistence type="predicted"/>
<evidence type="ECO:0000313" key="1">
    <source>
        <dbReference type="EMBL" id="MFC0222826.1"/>
    </source>
</evidence>
<keyword evidence="2" id="KW-1185">Reference proteome</keyword>
<dbReference type="EMBL" id="JBHLXH010000001">
    <property type="protein sequence ID" value="MFC0222826.1"/>
    <property type="molecule type" value="Genomic_DNA"/>
</dbReference>
<dbReference type="RefSeq" id="WP_378518536.1">
    <property type="nucleotide sequence ID" value="NZ_CBCSDI010000032.1"/>
</dbReference>
<evidence type="ECO:0000313" key="2">
    <source>
        <dbReference type="Proteomes" id="UP001589698"/>
    </source>
</evidence>